<reference evidence="2 3" key="1">
    <citation type="submission" date="2019-03" db="EMBL/GenBank/DDBJ databases">
        <title>Single cell metagenomics reveals metabolic interactions within the superorganism composed of flagellate Streblomastix strix and complex community of Bacteroidetes bacteria on its surface.</title>
        <authorList>
            <person name="Treitli S.C."/>
            <person name="Kolisko M."/>
            <person name="Husnik F."/>
            <person name="Keeling P."/>
            <person name="Hampl V."/>
        </authorList>
    </citation>
    <scope>NUCLEOTIDE SEQUENCE [LARGE SCALE GENOMIC DNA]</scope>
    <source>
        <strain evidence="2">ST1C</strain>
    </source>
</reference>
<dbReference type="SUPFAM" id="SSF57850">
    <property type="entry name" value="RING/U-box"/>
    <property type="match status" value="1"/>
</dbReference>
<gene>
    <name evidence="2" type="ORF">EZS28_002066</name>
</gene>
<dbReference type="Proteomes" id="UP000324800">
    <property type="component" value="Unassembled WGS sequence"/>
</dbReference>
<feature type="region of interest" description="Disordered" evidence="1">
    <location>
        <begin position="157"/>
        <end position="214"/>
    </location>
</feature>
<evidence type="ECO:0000256" key="1">
    <source>
        <dbReference type="SAM" id="MobiDB-lite"/>
    </source>
</evidence>
<proteinExistence type="predicted"/>
<dbReference type="OrthoDB" id="5600418at2759"/>
<dbReference type="EMBL" id="SNRW01000240">
    <property type="protein sequence ID" value="KAA6402409.1"/>
    <property type="molecule type" value="Genomic_DNA"/>
</dbReference>
<sequence length="471" mass="53692">MNNCCPICRSTLTRPAVLSNCLHVFDAGLRRCPLCRAPISLIFFDCVDKDKSCSVCDANDESQFSTLISTLPGGDLQQDGERIYNAMRQDVQYQSGSGMSVATGEGGACLSTRRRIYDEQLLIVDPAPFKMLRLVEILIITLEYQILASEVKRRRNLHKHHLQREEKKKEQDIDINREGIYESEQDEDDTRTSQQQEQIINNVNGRKRRRLSENEEENDVVFVGPLHEQNGLNTQHAQLRVEFVTWLQSTLRTAAIIKGFLVPNAGHMVNIEPVKVRQGNLQFSRLDCYLFGSSHTLLGTNDCDADIYIDLGLEFEDKSKELAHFLAIDSERQNTEDETDHINLENSEQIPLALVPQETMLQQQQLQSQPQMVVARRTSYSLTFAPATRSGPADENIQFNAPSPSHSYGFNNQNEFNWSGNKIGWRNSSDHSLAIRALQLLRSLMPHDIRWGYNIHQEEQMQLIPARVPLL</sequence>
<feature type="compositionally biased region" description="Polar residues" evidence="1">
    <location>
        <begin position="192"/>
        <end position="204"/>
    </location>
</feature>
<evidence type="ECO:0000313" key="3">
    <source>
        <dbReference type="Proteomes" id="UP000324800"/>
    </source>
</evidence>
<feature type="compositionally biased region" description="Basic and acidic residues" evidence="1">
    <location>
        <begin position="163"/>
        <end position="180"/>
    </location>
</feature>
<protein>
    <submittedName>
        <fullName evidence="2">Uncharacterized protein</fullName>
    </submittedName>
</protein>
<name>A0A5J4X786_9EUKA</name>
<comment type="caution">
    <text evidence="2">The sequence shown here is derived from an EMBL/GenBank/DDBJ whole genome shotgun (WGS) entry which is preliminary data.</text>
</comment>
<dbReference type="AlphaFoldDB" id="A0A5J4X786"/>
<organism evidence="2 3">
    <name type="scientific">Streblomastix strix</name>
    <dbReference type="NCBI Taxonomy" id="222440"/>
    <lineage>
        <taxon>Eukaryota</taxon>
        <taxon>Metamonada</taxon>
        <taxon>Preaxostyla</taxon>
        <taxon>Oxymonadida</taxon>
        <taxon>Streblomastigidae</taxon>
        <taxon>Streblomastix</taxon>
    </lineage>
</organism>
<evidence type="ECO:0000313" key="2">
    <source>
        <dbReference type="EMBL" id="KAA6402409.1"/>
    </source>
</evidence>
<accession>A0A5J4X786</accession>